<evidence type="ECO:0000313" key="3">
    <source>
        <dbReference type="Proteomes" id="UP000250235"/>
    </source>
</evidence>
<name>A0A2Z7BPQ4_9LAMI</name>
<proteinExistence type="predicted"/>
<evidence type="ECO:0000256" key="1">
    <source>
        <dbReference type="SAM" id="MobiDB-lite"/>
    </source>
</evidence>
<accession>A0A2Z7BPQ4</accession>
<feature type="compositionally biased region" description="Basic and acidic residues" evidence="1">
    <location>
        <begin position="73"/>
        <end position="82"/>
    </location>
</feature>
<organism evidence="2 3">
    <name type="scientific">Dorcoceras hygrometricum</name>
    <dbReference type="NCBI Taxonomy" id="472368"/>
    <lineage>
        <taxon>Eukaryota</taxon>
        <taxon>Viridiplantae</taxon>
        <taxon>Streptophyta</taxon>
        <taxon>Embryophyta</taxon>
        <taxon>Tracheophyta</taxon>
        <taxon>Spermatophyta</taxon>
        <taxon>Magnoliopsida</taxon>
        <taxon>eudicotyledons</taxon>
        <taxon>Gunneridae</taxon>
        <taxon>Pentapetalae</taxon>
        <taxon>asterids</taxon>
        <taxon>lamiids</taxon>
        <taxon>Lamiales</taxon>
        <taxon>Gesneriaceae</taxon>
        <taxon>Didymocarpoideae</taxon>
        <taxon>Trichosporeae</taxon>
        <taxon>Loxocarpinae</taxon>
        <taxon>Dorcoceras</taxon>
    </lineage>
</organism>
<dbReference type="EMBL" id="KV005401">
    <property type="protein sequence ID" value="KZV34098.1"/>
    <property type="molecule type" value="Genomic_DNA"/>
</dbReference>
<reference evidence="2 3" key="1">
    <citation type="journal article" date="2015" name="Proc. Natl. Acad. Sci. U.S.A.">
        <title>The resurrection genome of Boea hygrometrica: A blueprint for survival of dehydration.</title>
        <authorList>
            <person name="Xiao L."/>
            <person name="Yang G."/>
            <person name="Zhang L."/>
            <person name="Yang X."/>
            <person name="Zhao S."/>
            <person name="Ji Z."/>
            <person name="Zhou Q."/>
            <person name="Hu M."/>
            <person name="Wang Y."/>
            <person name="Chen M."/>
            <person name="Xu Y."/>
            <person name="Jin H."/>
            <person name="Xiao X."/>
            <person name="Hu G."/>
            <person name="Bao F."/>
            <person name="Hu Y."/>
            <person name="Wan P."/>
            <person name="Li L."/>
            <person name="Deng X."/>
            <person name="Kuang T."/>
            <person name="Xiang C."/>
            <person name="Zhu J.K."/>
            <person name="Oliver M.J."/>
            <person name="He Y."/>
        </authorList>
    </citation>
    <scope>NUCLEOTIDE SEQUENCE [LARGE SCALE GENOMIC DNA]</scope>
    <source>
        <strain evidence="3">cv. XS01</strain>
    </source>
</reference>
<gene>
    <name evidence="2" type="ORF">F511_28349</name>
</gene>
<protein>
    <submittedName>
        <fullName evidence="2">Uncharacterized protein</fullName>
    </submittedName>
</protein>
<feature type="region of interest" description="Disordered" evidence="1">
    <location>
        <begin position="46"/>
        <end position="84"/>
    </location>
</feature>
<dbReference type="Proteomes" id="UP000250235">
    <property type="component" value="Unassembled WGS sequence"/>
</dbReference>
<keyword evidence="3" id="KW-1185">Reference proteome</keyword>
<evidence type="ECO:0000313" key="2">
    <source>
        <dbReference type="EMBL" id="KZV34098.1"/>
    </source>
</evidence>
<dbReference type="AlphaFoldDB" id="A0A2Z7BPQ4"/>
<sequence length="116" mass="12770">MVAGRCARCCAAGSLLAERSDAAGRRLRRADYATMRDRRVTVRADCGRLRQSGPRPETGFPRQPALEGLTRSVRTDSPRQDWPETIFRRAAAAAEAEAASGARRRRREVEEWGGGG</sequence>
<feature type="region of interest" description="Disordered" evidence="1">
    <location>
        <begin position="97"/>
        <end position="116"/>
    </location>
</feature>